<proteinExistence type="predicted"/>
<gene>
    <name evidence="1" type="ORF">AWC17_25005</name>
</gene>
<name>A0A1X1ZZL0_9MYCO</name>
<keyword evidence="2" id="KW-1185">Reference proteome</keyword>
<evidence type="ECO:0000313" key="1">
    <source>
        <dbReference type="EMBL" id="ORW33052.1"/>
    </source>
</evidence>
<organism evidence="1 2">
    <name type="scientific">Mycobacterium nebraskense</name>
    <dbReference type="NCBI Taxonomy" id="244292"/>
    <lineage>
        <taxon>Bacteria</taxon>
        <taxon>Bacillati</taxon>
        <taxon>Actinomycetota</taxon>
        <taxon>Actinomycetes</taxon>
        <taxon>Mycobacteriales</taxon>
        <taxon>Mycobacteriaceae</taxon>
        <taxon>Mycobacterium</taxon>
    </lineage>
</organism>
<protein>
    <submittedName>
        <fullName evidence="1">Uncharacterized protein</fullName>
    </submittedName>
</protein>
<reference evidence="1 2" key="1">
    <citation type="submission" date="2016-01" db="EMBL/GenBank/DDBJ databases">
        <title>The new phylogeny of the genus Mycobacterium.</title>
        <authorList>
            <person name="Tarcisio F."/>
            <person name="Conor M."/>
            <person name="Antonella G."/>
            <person name="Elisabetta G."/>
            <person name="Giulia F.S."/>
            <person name="Sara T."/>
            <person name="Anna F."/>
            <person name="Clotilde B."/>
            <person name="Roberto B."/>
            <person name="Veronica D.S."/>
            <person name="Fabio R."/>
            <person name="Monica P."/>
            <person name="Olivier J."/>
            <person name="Enrico T."/>
            <person name="Nicola S."/>
        </authorList>
    </citation>
    <scope>NUCLEOTIDE SEQUENCE [LARGE SCALE GENOMIC DNA]</scope>
    <source>
        <strain evidence="1 2">DSM 44803</strain>
    </source>
</reference>
<dbReference type="Proteomes" id="UP000193781">
    <property type="component" value="Unassembled WGS sequence"/>
</dbReference>
<comment type="caution">
    <text evidence="1">The sequence shown here is derived from an EMBL/GenBank/DDBJ whole genome shotgun (WGS) entry which is preliminary data.</text>
</comment>
<dbReference type="AlphaFoldDB" id="A0A1X1ZZL0"/>
<evidence type="ECO:0000313" key="2">
    <source>
        <dbReference type="Proteomes" id="UP000193781"/>
    </source>
</evidence>
<accession>A0A1X1ZZL0</accession>
<sequence>MEPRPLTWPVKRLKKRSEWPIDEARLVFDAAVQYVSVGIDCDALADWEWRQGRLKGWLEVLRREPSAVSVERSGPSMIVGESVGRGELEALVDDVAELLAEAGRRCDETERMHRAVGSALRRVGMIMKRCVERRAEIGAATEERLQQISPEDTAAQQAAIEAAYPDLIVLSETACEQINAQTRRVLDAHRRTAAMPVWQFWEMAYKDLIEG</sequence>
<dbReference type="EMBL" id="LQPH01000030">
    <property type="protein sequence ID" value="ORW33052.1"/>
    <property type="molecule type" value="Genomic_DNA"/>
</dbReference>